<dbReference type="EMBL" id="LR746266">
    <property type="protein sequence ID" value="CAA7393060.1"/>
    <property type="molecule type" value="Genomic_DNA"/>
</dbReference>
<dbReference type="AlphaFoldDB" id="A0A7I8K631"/>
<sequence>MAFAITHDLLRFHRTEGEVFQRVKLMERENIEARNVVALWMWLESMGFPNMVHRAKNASADVFRRLLFEAEAILDCLRQGNPRPSQNPTAISLTAEGIRDPITLRFFYANRDVAIRSIVAVLDGVGRVIFNDDLVKAARDSDAGHKLEPSLAAALRTPYVHMMEPTHQDYRSMLVTFSPGRRPNAEAITNYFVGRWGICLESVDLDLDPGLGQRQGPVPTYGRVVFTTPSYLPLLLNGEHYSEFNLDGMVMWGRRNIHWYHSVNG</sequence>
<gene>
    <name evidence="1" type="ORF">SI8410_03003868</name>
</gene>
<organism evidence="1 2">
    <name type="scientific">Spirodela intermedia</name>
    <name type="common">Intermediate duckweed</name>
    <dbReference type="NCBI Taxonomy" id="51605"/>
    <lineage>
        <taxon>Eukaryota</taxon>
        <taxon>Viridiplantae</taxon>
        <taxon>Streptophyta</taxon>
        <taxon>Embryophyta</taxon>
        <taxon>Tracheophyta</taxon>
        <taxon>Spermatophyta</taxon>
        <taxon>Magnoliopsida</taxon>
        <taxon>Liliopsida</taxon>
        <taxon>Araceae</taxon>
        <taxon>Lemnoideae</taxon>
        <taxon>Spirodela</taxon>
    </lineage>
</organism>
<dbReference type="OrthoDB" id="583642at2759"/>
<evidence type="ECO:0000313" key="1">
    <source>
        <dbReference type="EMBL" id="CAA7393060.1"/>
    </source>
</evidence>
<keyword evidence="2" id="KW-1185">Reference proteome</keyword>
<protein>
    <submittedName>
        <fullName evidence="1">Uncharacterized protein</fullName>
    </submittedName>
</protein>
<name>A0A7I8K631_SPIIN</name>
<dbReference type="PANTHER" id="PTHR33527:SF21">
    <property type="entry name" value="OS10G0182800 PROTEIN"/>
    <property type="match status" value="1"/>
</dbReference>
<evidence type="ECO:0000313" key="2">
    <source>
        <dbReference type="Proteomes" id="UP000663760"/>
    </source>
</evidence>
<accession>A0A7I8K631</accession>
<dbReference type="Proteomes" id="UP000663760">
    <property type="component" value="Chromosome 3"/>
</dbReference>
<proteinExistence type="predicted"/>
<reference evidence="1" key="1">
    <citation type="submission" date="2020-02" db="EMBL/GenBank/DDBJ databases">
        <authorList>
            <person name="Scholz U."/>
            <person name="Mascher M."/>
            <person name="Fiebig A."/>
        </authorList>
    </citation>
    <scope>NUCLEOTIDE SEQUENCE</scope>
</reference>
<dbReference type="PANTHER" id="PTHR33527">
    <property type="entry name" value="OS07G0274300 PROTEIN"/>
    <property type="match status" value="1"/>
</dbReference>